<evidence type="ECO:0000256" key="2">
    <source>
        <dbReference type="ARBA" id="ARBA00022692"/>
    </source>
</evidence>
<feature type="compositionally biased region" description="Low complexity" evidence="5">
    <location>
        <begin position="340"/>
        <end position="350"/>
    </location>
</feature>
<dbReference type="InterPro" id="IPR051694">
    <property type="entry name" value="Immunoregulatory_rcpt-like"/>
</dbReference>
<organism evidence="7 8">
    <name type="scientific">Paraphoma chrysanthemicola</name>
    <dbReference type="NCBI Taxonomy" id="798071"/>
    <lineage>
        <taxon>Eukaryota</taxon>
        <taxon>Fungi</taxon>
        <taxon>Dikarya</taxon>
        <taxon>Ascomycota</taxon>
        <taxon>Pezizomycotina</taxon>
        <taxon>Dothideomycetes</taxon>
        <taxon>Pleosporomycetidae</taxon>
        <taxon>Pleosporales</taxon>
        <taxon>Pleosporineae</taxon>
        <taxon>Phaeosphaeriaceae</taxon>
        <taxon>Paraphoma</taxon>
    </lineage>
</organism>
<gene>
    <name evidence="7" type="ORF">FB567DRAFT_66899</name>
</gene>
<feature type="compositionally biased region" description="Polar residues" evidence="5">
    <location>
        <begin position="436"/>
        <end position="445"/>
    </location>
</feature>
<evidence type="ECO:0000313" key="8">
    <source>
        <dbReference type="Proteomes" id="UP000813461"/>
    </source>
</evidence>
<dbReference type="OrthoDB" id="3795730at2759"/>
<keyword evidence="8" id="KW-1185">Reference proteome</keyword>
<dbReference type="AlphaFoldDB" id="A0A8K0VXM4"/>
<feature type="transmembrane region" description="Helical" evidence="6">
    <location>
        <begin position="121"/>
        <end position="145"/>
    </location>
</feature>
<dbReference type="EMBL" id="JAGMVJ010000011">
    <property type="protein sequence ID" value="KAH7086275.1"/>
    <property type="molecule type" value="Genomic_DNA"/>
</dbReference>
<dbReference type="PANTHER" id="PTHR15549">
    <property type="entry name" value="PAIRED IMMUNOGLOBULIN-LIKE TYPE 2 RECEPTOR"/>
    <property type="match status" value="1"/>
</dbReference>
<evidence type="ECO:0000256" key="5">
    <source>
        <dbReference type="SAM" id="MobiDB-lite"/>
    </source>
</evidence>
<comment type="subcellular location">
    <subcellularLocation>
        <location evidence="1">Membrane</location>
        <topology evidence="1">Single-pass membrane protein</topology>
    </subcellularLocation>
</comment>
<dbReference type="GO" id="GO:0016020">
    <property type="term" value="C:membrane"/>
    <property type="evidence" value="ECO:0007669"/>
    <property type="project" value="UniProtKB-SubCell"/>
</dbReference>
<feature type="region of interest" description="Disordered" evidence="5">
    <location>
        <begin position="494"/>
        <end position="537"/>
    </location>
</feature>
<sequence>MSTTITSIRRAETSPPTTLRRATATPTLSLGDLLLPSSVEPKFSFIEFDTVAPTPSPTADDSTQPSSATASSIPVQTCAADSDCTSDKTCLKGKCTSLVDSAPLGSPGGSSLEPTSRLSTAAAVGVGLGVVAFILLLMGFCAWFWRRRGRLAHDSIEAAQPNLNRSASNATDQKTLVASVPNSPQNAGFHGQHDGMPPEFFAKVTEANSILNNTGPGTEKSAHERQNSTDVAHHQRSLSTEKALPLPPSDMPLPPPPIEEKRYAINVSINKSMIFDDVMSVVAPLRDSDADSTATRERMPRYRFEEYLPPVARTPRLSISHKTASQRTSDYEMQRLPRRSGSSGTGSTSGDDNEDAETLSRKKTLKKLESKPPQLPMPDLPPPSPSLSFNSYDWYQDIIGNDQGNVEDPISRTPTPSIPDRNPARTPTKATFGAALSSNPPNVDTNLLPPPLSPGKSNSPEKVSHLHPKTAGLPAPPVLPSPTAASFRLSPTVYSMPSRPPKAQPMRASLQSTKTQKTHTSRSWLPDDGLYLPEEGTHDSYMTFQKRRLSDDSRPTSYSPL</sequence>
<feature type="compositionally biased region" description="Basic and acidic residues" evidence="5">
    <location>
        <begin position="220"/>
        <end position="233"/>
    </location>
</feature>
<evidence type="ECO:0000313" key="7">
    <source>
        <dbReference type="EMBL" id="KAH7086275.1"/>
    </source>
</evidence>
<keyword evidence="2 6" id="KW-0812">Transmembrane</keyword>
<reference evidence="7" key="1">
    <citation type="journal article" date="2021" name="Nat. Commun.">
        <title>Genetic determinants of endophytism in the Arabidopsis root mycobiome.</title>
        <authorList>
            <person name="Mesny F."/>
            <person name="Miyauchi S."/>
            <person name="Thiergart T."/>
            <person name="Pickel B."/>
            <person name="Atanasova L."/>
            <person name="Karlsson M."/>
            <person name="Huettel B."/>
            <person name="Barry K.W."/>
            <person name="Haridas S."/>
            <person name="Chen C."/>
            <person name="Bauer D."/>
            <person name="Andreopoulos W."/>
            <person name="Pangilinan J."/>
            <person name="LaButti K."/>
            <person name="Riley R."/>
            <person name="Lipzen A."/>
            <person name="Clum A."/>
            <person name="Drula E."/>
            <person name="Henrissat B."/>
            <person name="Kohler A."/>
            <person name="Grigoriev I.V."/>
            <person name="Martin F.M."/>
            <person name="Hacquard S."/>
        </authorList>
    </citation>
    <scope>NUCLEOTIDE SEQUENCE</scope>
    <source>
        <strain evidence="7">MPI-SDFR-AT-0120</strain>
    </source>
</reference>
<dbReference type="PANTHER" id="PTHR15549:SF26">
    <property type="entry name" value="AXIAL BUDDING PATTERN PROTEIN 2-RELATED"/>
    <property type="match status" value="1"/>
</dbReference>
<name>A0A8K0VXM4_9PLEO</name>
<dbReference type="GO" id="GO:0071944">
    <property type="term" value="C:cell periphery"/>
    <property type="evidence" value="ECO:0007669"/>
    <property type="project" value="UniProtKB-ARBA"/>
</dbReference>
<feature type="region of interest" description="Disordered" evidence="5">
    <location>
        <begin position="313"/>
        <end position="477"/>
    </location>
</feature>
<evidence type="ECO:0000256" key="6">
    <source>
        <dbReference type="SAM" id="Phobius"/>
    </source>
</evidence>
<evidence type="ECO:0000256" key="1">
    <source>
        <dbReference type="ARBA" id="ARBA00004167"/>
    </source>
</evidence>
<protein>
    <submittedName>
        <fullName evidence="7">Uncharacterized protein</fullName>
    </submittedName>
</protein>
<comment type="caution">
    <text evidence="7">The sequence shown here is derived from an EMBL/GenBank/DDBJ whole genome shotgun (WGS) entry which is preliminary data.</text>
</comment>
<evidence type="ECO:0000256" key="3">
    <source>
        <dbReference type="ARBA" id="ARBA00022989"/>
    </source>
</evidence>
<feature type="compositionally biased region" description="Pro residues" evidence="5">
    <location>
        <begin position="373"/>
        <end position="385"/>
    </location>
</feature>
<feature type="region of interest" description="Disordered" evidence="5">
    <location>
        <begin position="210"/>
        <end position="250"/>
    </location>
</feature>
<proteinExistence type="predicted"/>
<evidence type="ECO:0000256" key="4">
    <source>
        <dbReference type="ARBA" id="ARBA00023136"/>
    </source>
</evidence>
<keyword evidence="4 6" id="KW-0472">Membrane</keyword>
<dbReference type="Proteomes" id="UP000813461">
    <property type="component" value="Unassembled WGS sequence"/>
</dbReference>
<keyword evidence="3 6" id="KW-1133">Transmembrane helix</keyword>
<accession>A0A8K0VXM4</accession>